<dbReference type="AlphaFoldDB" id="E1SLL3"/>
<sequence>MRFTACLMAAGLVAGSLTYSPSSHANVEQLVASMCDYVAADDKNRLRKKLKDARIKLRSVYDGVSCNGNSLLRTAMLADAQDVGVFLVKQLPRKSLSSAEADGQTVLQWAEAQGLANSAIAAEISSRAN</sequence>
<dbReference type="InterPro" id="IPR022193">
    <property type="entry name" value="DUF3718"/>
</dbReference>
<proteinExistence type="predicted"/>
<reference evidence="2 3" key="1">
    <citation type="journal article" date="2010" name="Stand. Genomic Sci.">
        <title>Complete genome sequence of Ferrimonas balearica type strain (PAT).</title>
        <authorList>
            <person name="Nolan M."/>
            <person name="Sikorski J."/>
            <person name="Davenport K."/>
            <person name="Lucas S."/>
            <person name="Glavina Del Rio T."/>
            <person name="Tice H."/>
            <person name="Cheng J."/>
            <person name="Goodwin L."/>
            <person name="Pitluck S."/>
            <person name="Liolios K."/>
            <person name="Ivanova N."/>
            <person name="Mavromatis K."/>
            <person name="Ovchinnikova G."/>
            <person name="Pati A."/>
            <person name="Chen A."/>
            <person name="Palaniappan K."/>
            <person name="Land M."/>
            <person name="Hauser L."/>
            <person name="Chang Y."/>
            <person name="Jeffries C."/>
            <person name="Tapia R."/>
            <person name="Brettin T."/>
            <person name="Detter J."/>
            <person name="Han C."/>
            <person name="Yasawong M."/>
            <person name="Rohde M."/>
            <person name="Tindall B."/>
            <person name="Goker M."/>
            <person name="Woyke T."/>
            <person name="Bristow J."/>
            <person name="Eisen J."/>
            <person name="Markowitz V."/>
            <person name="Hugenholtz P."/>
            <person name="Kyrpides N."/>
            <person name="Klenk H."/>
            <person name="Lapidus A."/>
        </authorList>
    </citation>
    <scope>NUCLEOTIDE SEQUENCE [LARGE SCALE GENOMIC DNA]</scope>
    <source>
        <strain evidence="3">DSM 9799 / CCM 4581 / KCTC 23876 / PAT</strain>
    </source>
</reference>
<name>E1SLL3_FERBD</name>
<dbReference type="OrthoDB" id="6197363at2"/>
<keyword evidence="1" id="KW-0732">Signal</keyword>
<dbReference type="Pfam" id="PF12514">
    <property type="entry name" value="DUF3718"/>
    <property type="match status" value="1"/>
</dbReference>
<dbReference type="eggNOG" id="ENOG502ZW2E">
    <property type="taxonomic scope" value="Bacteria"/>
</dbReference>
<evidence type="ECO:0000313" key="3">
    <source>
        <dbReference type="Proteomes" id="UP000006683"/>
    </source>
</evidence>
<keyword evidence="3" id="KW-1185">Reference proteome</keyword>
<feature type="signal peptide" evidence="1">
    <location>
        <begin position="1"/>
        <end position="25"/>
    </location>
</feature>
<dbReference type="STRING" id="550540.Fbal_3366"/>
<evidence type="ECO:0008006" key="4">
    <source>
        <dbReference type="Google" id="ProtNLM"/>
    </source>
</evidence>
<organism evidence="2 3">
    <name type="scientific">Ferrimonas balearica (strain DSM 9799 / CCM 4581 / KCTC 23876 / PAT)</name>
    <dbReference type="NCBI Taxonomy" id="550540"/>
    <lineage>
        <taxon>Bacteria</taxon>
        <taxon>Pseudomonadati</taxon>
        <taxon>Pseudomonadota</taxon>
        <taxon>Gammaproteobacteria</taxon>
        <taxon>Alteromonadales</taxon>
        <taxon>Ferrimonadaceae</taxon>
        <taxon>Ferrimonas</taxon>
    </lineage>
</organism>
<dbReference type="HOGENOM" id="CLU_150688_0_0_6"/>
<gene>
    <name evidence="2" type="ordered locus">Fbal_3366</name>
</gene>
<dbReference type="EMBL" id="CP002209">
    <property type="protein sequence ID" value="ADN77564.1"/>
    <property type="molecule type" value="Genomic_DNA"/>
</dbReference>
<evidence type="ECO:0000313" key="2">
    <source>
        <dbReference type="EMBL" id="ADN77564.1"/>
    </source>
</evidence>
<evidence type="ECO:0000256" key="1">
    <source>
        <dbReference type="SAM" id="SignalP"/>
    </source>
</evidence>
<dbReference type="KEGG" id="fbl:Fbal_3366"/>
<dbReference type="Proteomes" id="UP000006683">
    <property type="component" value="Chromosome"/>
</dbReference>
<feature type="chain" id="PRO_5003151320" description="DUF3718 domain-containing protein" evidence="1">
    <location>
        <begin position="26"/>
        <end position="129"/>
    </location>
</feature>
<protein>
    <recommendedName>
        <fullName evidence="4">DUF3718 domain-containing protein</fullName>
    </recommendedName>
</protein>
<accession>E1SLL3</accession>